<dbReference type="Proteomes" id="UP000807504">
    <property type="component" value="Unassembled WGS sequence"/>
</dbReference>
<reference evidence="2" key="2">
    <citation type="submission" date="2020-06" db="EMBL/GenBank/DDBJ databases">
        <authorList>
            <person name="Sheffer M."/>
        </authorList>
    </citation>
    <scope>NUCLEOTIDE SEQUENCE</scope>
</reference>
<evidence type="ECO:0000313" key="2">
    <source>
        <dbReference type="EMBL" id="KAF8790649.1"/>
    </source>
</evidence>
<evidence type="ECO:0000256" key="1">
    <source>
        <dbReference type="SAM" id="Phobius"/>
    </source>
</evidence>
<dbReference type="GO" id="GO:0016020">
    <property type="term" value="C:membrane"/>
    <property type="evidence" value="ECO:0007669"/>
    <property type="project" value="InterPro"/>
</dbReference>
<dbReference type="GO" id="GO:0006044">
    <property type="term" value="P:N-acetylglucosamine metabolic process"/>
    <property type="evidence" value="ECO:0007669"/>
    <property type="project" value="TreeGrafter"/>
</dbReference>
<keyword evidence="1" id="KW-0472">Membrane</keyword>
<dbReference type="PANTHER" id="PTHR12224">
    <property type="entry name" value="BETA-1,4-MANNOSYL-GLYCOPROTEIN BETA-1,4-N-ACETYLGLUCOSAMINYL-TRANSFERASE"/>
    <property type="match status" value="1"/>
</dbReference>
<comment type="caution">
    <text evidence="2">The sequence shown here is derived from an EMBL/GenBank/DDBJ whole genome shotgun (WGS) entry which is preliminary data.</text>
</comment>
<gene>
    <name evidence="2" type="ORF">HNY73_005637</name>
</gene>
<organism evidence="2 3">
    <name type="scientific">Argiope bruennichi</name>
    <name type="common">Wasp spider</name>
    <name type="synonym">Aranea bruennichi</name>
    <dbReference type="NCBI Taxonomy" id="94029"/>
    <lineage>
        <taxon>Eukaryota</taxon>
        <taxon>Metazoa</taxon>
        <taxon>Ecdysozoa</taxon>
        <taxon>Arthropoda</taxon>
        <taxon>Chelicerata</taxon>
        <taxon>Arachnida</taxon>
        <taxon>Araneae</taxon>
        <taxon>Araneomorphae</taxon>
        <taxon>Entelegynae</taxon>
        <taxon>Araneoidea</taxon>
        <taxon>Araneidae</taxon>
        <taxon>Argiope</taxon>
    </lineage>
</organism>
<reference evidence="2" key="1">
    <citation type="journal article" date="2020" name="bioRxiv">
        <title>Chromosome-level reference genome of the European wasp spider Argiope bruennichi: a resource for studies on range expansion and evolutionary adaptation.</title>
        <authorList>
            <person name="Sheffer M.M."/>
            <person name="Hoppe A."/>
            <person name="Krehenwinkel H."/>
            <person name="Uhl G."/>
            <person name="Kuss A.W."/>
            <person name="Jensen L."/>
            <person name="Jensen C."/>
            <person name="Gillespie R.G."/>
            <person name="Hoff K.J."/>
            <person name="Prost S."/>
        </authorList>
    </citation>
    <scope>NUCLEOTIDE SEQUENCE</scope>
</reference>
<proteinExistence type="predicted"/>
<keyword evidence="1" id="KW-0812">Transmembrane</keyword>
<dbReference type="GO" id="GO:0003830">
    <property type="term" value="F:beta-1,4-mannosylglycoprotein 4-beta-N-acetylglucosaminyltransferase activity"/>
    <property type="evidence" value="ECO:0007669"/>
    <property type="project" value="InterPro"/>
</dbReference>
<evidence type="ECO:0000313" key="3">
    <source>
        <dbReference type="Proteomes" id="UP000807504"/>
    </source>
</evidence>
<accession>A0A8T0FM51</accession>
<keyword evidence="3" id="KW-1185">Reference proteome</keyword>
<dbReference type="PANTHER" id="PTHR12224:SF0">
    <property type="entry name" value="BETA-1,4-MANNOSYL-GLYCOPROTEIN 4-BETA-N-ACETYLGLUCOSAMINYLTRANSFERASE"/>
    <property type="match status" value="1"/>
</dbReference>
<dbReference type="EMBL" id="JABXBU010000011">
    <property type="protein sequence ID" value="KAF8790649.1"/>
    <property type="molecule type" value="Genomic_DNA"/>
</dbReference>
<keyword evidence="1" id="KW-1133">Transmembrane helix</keyword>
<feature type="transmembrane region" description="Helical" evidence="1">
    <location>
        <begin position="21"/>
        <end position="39"/>
    </location>
</feature>
<sequence length="438" mass="51152">MEKEEKCSSCWPCALRLNKKLLFIFVAINITFWFIYYNGCCSSFLQKKTKKNHAKPAIQSPIYNVPLFHIPLLNDVDMGTFYLEIKSNIWCLKLGTELTKSQKEGKCVCMENWFGLDCGIPAAAWKSGFLQEGKNNNVEIRRRRKPRRIVVLYAVDDQSDLLEINIHNAFLFIDVALTIEGKGHDPSVLNLVKDGYLAEYQNKIIPIQLNRSYVVEKEDQWSVFMLTELWKVVWKRLADFRPDDIFLFSHVSSVISKDVLLFLKLYDGYPEPFFFELRPLLFKFWRQMKSNSTDAKFVPFKPRGCTFQYIASLCDYEVSNFFSNICYADLERNKRFAKNYWSPSGWVLGNSFTPSGWQCNLCCNNECIKKNINEYRKNGSTSLPLRYFLGNTSVMEHFIEKSDLFNSKDLFFEVVSNNDPFFAPSIVLSNRRYSHLID</sequence>
<dbReference type="InterPro" id="IPR006813">
    <property type="entry name" value="Glyco_trans_17"/>
</dbReference>
<dbReference type="AlphaFoldDB" id="A0A8T0FM51"/>
<name>A0A8T0FM51_ARGBR</name>
<protein>
    <submittedName>
        <fullName evidence="2">Beta-1 like protein</fullName>
    </submittedName>
</protein>